<reference evidence="3 4" key="1">
    <citation type="submission" date="2017-08" db="EMBL/GenBank/DDBJ databases">
        <title>Halovibrio sewagensis sp. nov., isolated from wastewater of high salinity.</title>
        <authorList>
            <person name="Dong X."/>
            <person name="Zhang G."/>
        </authorList>
    </citation>
    <scope>NUCLEOTIDE SEQUENCE [LARGE SCALE GENOMIC DNA]</scope>
    <source>
        <strain evidence="3 4">YL5-2</strain>
    </source>
</reference>
<organism evidence="3 4">
    <name type="scientific">Halovibrio salipaludis</name>
    <dbReference type="NCBI Taxonomy" id="2032626"/>
    <lineage>
        <taxon>Bacteria</taxon>
        <taxon>Pseudomonadati</taxon>
        <taxon>Pseudomonadota</taxon>
        <taxon>Gammaproteobacteria</taxon>
        <taxon>Oceanospirillales</taxon>
        <taxon>Halomonadaceae</taxon>
        <taxon>Halovibrio</taxon>
    </lineage>
</organism>
<comment type="caution">
    <text evidence="3">The sequence shown here is derived from an EMBL/GenBank/DDBJ whole genome shotgun (WGS) entry which is preliminary data.</text>
</comment>
<keyword evidence="1" id="KW-0472">Membrane</keyword>
<dbReference type="InterPro" id="IPR008503">
    <property type="entry name" value="Asp_endopeptidase"/>
</dbReference>
<dbReference type="Gene3D" id="2.40.70.10">
    <property type="entry name" value="Acid Proteases"/>
    <property type="match status" value="1"/>
</dbReference>
<evidence type="ECO:0000259" key="2">
    <source>
        <dbReference type="Pfam" id="PF05618"/>
    </source>
</evidence>
<keyword evidence="1" id="KW-0812">Transmembrane</keyword>
<dbReference type="EMBL" id="NSKD01000002">
    <property type="protein sequence ID" value="PAU80965.1"/>
    <property type="molecule type" value="Genomic_DNA"/>
</dbReference>
<evidence type="ECO:0000256" key="1">
    <source>
        <dbReference type="SAM" id="Phobius"/>
    </source>
</evidence>
<keyword evidence="1" id="KW-1133">Transmembrane helix</keyword>
<dbReference type="PANTHER" id="PTHR38037:SF2">
    <property type="entry name" value="ATP-DEPENDENT ZINC PROTEASE DOMAIN-CONTAINING PROTEIN-RELATED"/>
    <property type="match status" value="1"/>
</dbReference>
<name>A0A2A2F8P6_9GAMM</name>
<sequence length="283" mass="31445">MSDGHHHGKEDPMPAAPRILILLAALMIAGCTHLISPSPAEKDFRVLKTQLAQQQDQLASQQVLLNALLGDNRNVAEQQQQGFANLQDQMERLRSVTNRHLASRSTTTEGDTCPIMTSGLSNGDEQCSGLTTIGSIEGIRLLPPDHLFEARIDTGANTSSLDARDIEFFERDGDDYVRFTLAGEHFAEREAMELERPVSRFVEIIQASSKDNERRAVIELQYRIGSIERVAEFTLANRERLTYPALIGRNILRDLFSVDVSRQFILSDPDELEEAAGSIEGEG</sequence>
<evidence type="ECO:0000313" key="3">
    <source>
        <dbReference type="EMBL" id="PAU80965.1"/>
    </source>
</evidence>
<dbReference type="Pfam" id="PF05618">
    <property type="entry name" value="Zn_protease"/>
    <property type="match status" value="1"/>
</dbReference>
<proteinExistence type="predicted"/>
<dbReference type="PANTHER" id="PTHR38037">
    <property type="entry name" value="ZN_PROTEASE DOMAIN-CONTAINING PROTEIN"/>
    <property type="match status" value="1"/>
</dbReference>
<dbReference type="AlphaFoldDB" id="A0A2A2F8P6"/>
<evidence type="ECO:0000313" key="4">
    <source>
        <dbReference type="Proteomes" id="UP000218896"/>
    </source>
</evidence>
<dbReference type="InterPro" id="IPR021109">
    <property type="entry name" value="Peptidase_aspartic_dom_sf"/>
</dbReference>
<gene>
    <name evidence="3" type="ORF">CK501_05210</name>
</gene>
<keyword evidence="4" id="KW-1185">Reference proteome</keyword>
<feature type="transmembrane region" description="Helical" evidence="1">
    <location>
        <begin position="15"/>
        <end position="35"/>
    </location>
</feature>
<protein>
    <recommendedName>
        <fullName evidence="2">Retropepsin-like aspartic endopeptidase domain-containing protein</fullName>
    </recommendedName>
</protein>
<feature type="domain" description="Retropepsin-like aspartic endopeptidase" evidence="2">
    <location>
        <begin position="133"/>
        <end position="266"/>
    </location>
</feature>
<accession>A0A2A2F8P6</accession>
<dbReference type="Proteomes" id="UP000218896">
    <property type="component" value="Unassembled WGS sequence"/>
</dbReference>
<dbReference type="SUPFAM" id="SSF50630">
    <property type="entry name" value="Acid proteases"/>
    <property type="match status" value="1"/>
</dbReference>